<dbReference type="CDD" id="cd08590">
    <property type="entry name" value="PI-PLCc_Rv2075c_like"/>
    <property type="match status" value="1"/>
</dbReference>
<keyword evidence="6" id="KW-0732">Signal</keyword>
<protein>
    <recommendedName>
        <fullName evidence="9">PLC-like phosphodiesterase</fullName>
    </recommendedName>
</protein>
<keyword evidence="8" id="KW-1185">Reference proteome</keyword>
<dbReference type="Proteomes" id="UP000694044">
    <property type="component" value="Unassembled WGS sequence"/>
</dbReference>
<proteinExistence type="predicted"/>
<evidence type="ECO:0000256" key="3">
    <source>
        <dbReference type="ARBA" id="ARBA00022989"/>
    </source>
</evidence>
<keyword evidence="2" id="KW-0812">Transmembrane</keyword>
<evidence type="ECO:0000256" key="6">
    <source>
        <dbReference type="SAM" id="SignalP"/>
    </source>
</evidence>
<feature type="chain" id="PRO_5035921030" description="PLC-like phosphodiesterase" evidence="6">
    <location>
        <begin position="26"/>
        <end position="914"/>
    </location>
</feature>
<dbReference type="InterPro" id="IPR051008">
    <property type="entry name" value="Telomere_Capping_Maintenance"/>
</dbReference>
<comment type="subcellular location">
    <subcellularLocation>
        <location evidence="1">Membrane</location>
    </subcellularLocation>
</comment>
<evidence type="ECO:0000256" key="2">
    <source>
        <dbReference type="ARBA" id="ARBA00022692"/>
    </source>
</evidence>
<keyword evidence="3" id="KW-1133">Transmembrane helix</keyword>
<evidence type="ECO:0000256" key="5">
    <source>
        <dbReference type="SAM" id="MobiDB-lite"/>
    </source>
</evidence>
<organism evidence="7 8">
    <name type="scientific">Phytophthora pseudosyringae</name>
    <dbReference type="NCBI Taxonomy" id="221518"/>
    <lineage>
        <taxon>Eukaryota</taxon>
        <taxon>Sar</taxon>
        <taxon>Stramenopiles</taxon>
        <taxon>Oomycota</taxon>
        <taxon>Peronosporomycetes</taxon>
        <taxon>Peronosporales</taxon>
        <taxon>Peronosporaceae</taxon>
        <taxon>Phytophthora</taxon>
    </lineage>
</organism>
<feature type="region of interest" description="Disordered" evidence="5">
    <location>
        <begin position="867"/>
        <end position="888"/>
    </location>
</feature>
<dbReference type="AlphaFoldDB" id="A0A8T1VQ05"/>
<feature type="signal peptide" evidence="6">
    <location>
        <begin position="1"/>
        <end position="25"/>
    </location>
</feature>
<dbReference type="EMBL" id="JAGDFM010000214">
    <property type="protein sequence ID" value="KAG7382259.1"/>
    <property type="molecule type" value="Genomic_DNA"/>
</dbReference>
<dbReference type="OrthoDB" id="7984201at2759"/>
<dbReference type="GO" id="GO:0016020">
    <property type="term" value="C:membrane"/>
    <property type="evidence" value="ECO:0007669"/>
    <property type="project" value="UniProtKB-SubCell"/>
</dbReference>
<evidence type="ECO:0000256" key="1">
    <source>
        <dbReference type="ARBA" id="ARBA00004370"/>
    </source>
</evidence>
<accession>A0A8T1VQ05</accession>
<gene>
    <name evidence="7" type="ORF">PHYPSEUDO_005101</name>
</gene>
<dbReference type="PANTHER" id="PTHR35518">
    <property type="entry name" value="MAINTENANCE OF TELOMOERE CAPPING"/>
    <property type="match status" value="1"/>
</dbReference>
<evidence type="ECO:0000313" key="7">
    <source>
        <dbReference type="EMBL" id="KAG7382259.1"/>
    </source>
</evidence>
<reference evidence="7" key="1">
    <citation type="submission" date="2021-02" db="EMBL/GenBank/DDBJ databases">
        <authorList>
            <person name="Palmer J.M."/>
        </authorList>
    </citation>
    <scope>NUCLEOTIDE SEQUENCE</scope>
    <source>
        <strain evidence="7">SCRP734</strain>
    </source>
</reference>
<sequence>MTVRRSRLALLVLAVFAAIAPSLLAWGLKAPHRQLSADDQEVYARLLEEQAAMADDEAACNASASSSVLSTYLSALPSVAGLQGCIATNIAQLYPSIAGSGSQCNLTTLSALVGGDSGDSAAFNEVLSLLLAGAVSPSSSGSGSVDLASSLSSWSDDSSTLQGFCNVMNSQAGPCVEALLPELIALLDSDATCCNELNGYIEVAKLIAPTGQTLAQTLMSLFNGLHQTMCTTTSADDQLCSVPLSSYLSGVVTSDESSLLGAIIFRAGVPLYAASESDVCSSLETTSLASGLGSGDISYYAASCCASGLSSLLQSVDALATHLSGNSMAELFALITGRQNSASQFAALFSTISGCSFGSTCTSPSFTMPSSSSGAGSSSSSAAAVSKTLSPENVTCTLVNFCDSDDVCSDVCEAGTALIEPWVARAITYQRNLSYAETLCYAEIPATHNSVITQAHGYGNRDQLFNAKLNASNSDSYMRTSNQFLSLTDQLDLGVRFLELDVHYFASSLRSAHCSELGIAFVDDAAATLVSSLESVLDASGEDSTVQWGSDLVGCLPSLSGIRANEQRLHNESLAEIATWLSSHPNELVVIYTEIGDEVSTYSQTDALLELYTNTFGDLLFSPSNFDDAGGDWNGFTLEELISQGKQVILVATPEANDQMFYMRELCAGWADVPSSTTGSFFGETTNAGTLVRAFKSVLHYATLTEDSLSGGSVEVDTASEPGHVNASSLPVFVDAGVNVLAPDGLDGAVMAAMVWSWAENEPDVDTATAVLLSAADGRWYGVADSSSISHVACASSSNRTAWGVVTQGSSCPDGYAASAPRLAAENSALLTVLQAEANDATALLDVDLASFPAILAADQAAYDAGDTSSSQSRVGADGTGASGSAVSGAASTPTATWALAVATIATAAALWVN</sequence>
<name>A0A8T1VQ05_9STRA</name>
<evidence type="ECO:0000313" key="8">
    <source>
        <dbReference type="Proteomes" id="UP000694044"/>
    </source>
</evidence>
<comment type="caution">
    <text evidence="7">The sequence shown here is derived from an EMBL/GenBank/DDBJ whole genome shotgun (WGS) entry which is preliminary data.</text>
</comment>
<dbReference type="PANTHER" id="PTHR35518:SF2">
    <property type="entry name" value="MAINTENANCE OF TELOMERE CAPPING PROTEIN 6"/>
    <property type="match status" value="1"/>
</dbReference>
<keyword evidence="4" id="KW-0472">Membrane</keyword>
<evidence type="ECO:0008006" key="9">
    <source>
        <dbReference type="Google" id="ProtNLM"/>
    </source>
</evidence>
<evidence type="ECO:0000256" key="4">
    <source>
        <dbReference type="ARBA" id="ARBA00023136"/>
    </source>
</evidence>